<evidence type="ECO:0000256" key="1">
    <source>
        <dbReference type="SAM" id="MobiDB-lite"/>
    </source>
</evidence>
<comment type="caution">
    <text evidence="2">The sequence shown here is derived from an EMBL/GenBank/DDBJ whole genome shotgun (WGS) entry which is preliminary data.</text>
</comment>
<gene>
    <name evidence="2" type="ORF">B9479_001106</name>
</gene>
<evidence type="ECO:0000313" key="2">
    <source>
        <dbReference type="EMBL" id="TYJ58280.1"/>
    </source>
</evidence>
<dbReference type="Proteomes" id="UP000322245">
    <property type="component" value="Unassembled WGS sequence"/>
</dbReference>
<accession>A0A5D3B7U2</accession>
<keyword evidence="3" id="KW-1185">Reference proteome</keyword>
<protein>
    <submittedName>
        <fullName evidence="2">Uncharacterized protein</fullName>
    </submittedName>
</protein>
<feature type="compositionally biased region" description="Low complexity" evidence="1">
    <location>
        <begin position="9"/>
        <end position="19"/>
    </location>
</feature>
<feature type="compositionally biased region" description="Low complexity" evidence="1">
    <location>
        <begin position="80"/>
        <end position="96"/>
    </location>
</feature>
<dbReference type="EMBL" id="NIDF01000006">
    <property type="protein sequence ID" value="TYJ58280.1"/>
    <property type="molecule type" value="Genomic_DNA"/>
</dbReference>
<evidence type="ECO:0000313" key="3">
    <source>
        <dbReference type="Proteomes" id="UP000322245"/>
    </source>
</evidence>
<feature type="region of interest" description="Disordered" evidence="1">
    <location>
        <begin position="1"/>
        <end position="96"/>
    </location>
</feature>
<proteinExistence type="predicted"/>
<dbReference type="AlphaFoldDB" id="A0A5D3B7U2"/>
<name>A0A5D3B7U2_9TREE</name>
<sequence>MSAPRRTESASASDEPAASQTYPPPPGSSSPHPSSSRSPSSHQPSKRQPAPPQSTRDHLTRPASVDTSTSINPPRDPSSQHEQQPQSPHQRQQQLRLLLVLGRRITRRVDGGARVHRYSRCKVKPDGHRYGITYSGSGLLLLTDHGN</sequence>
<reference evidence="2 3" key="1">
    <citation type="submission" date="2017-05" db="EMBL/GenBank/DDBJ databases">
        <title>The Genome Sequence of Tsuchiyaea wingfieldii DSM 27421.</title>
        <authorList>
            <person name="Cuomo C."/>
            <person name="Passer A."/>
            <person name="Billmyre B."/>
            <person name="Heitman J."/>
        </authorList>
    </citation>
    <scope>NUCLEOTIDE SEQUENCE [LARGE SCALE GENOMIC DNA]</scope>
    <source>
        <strain evidence="2 3">DSM 27421</strain>
    </source>
</reference>
<feature type="compositionally biased region" description="Low complexity" evidence="1">
    <location>
        <begin position="29"/>
        <end position="48"/>
    </location>
</feature>
<organism evidence="2 3">
    <name type="scientific">Cryptococcus floricola</name>
    <dbReference type="NCBI Taxonomy" id="2591691"/>
    <lineage>
        <taxon>Eukaryota</taxon>
        <taxon>Fungi</taxon>
        <taxon>Dikarya</taxon>
        <taxon>Basidiomycota</taxon>
        <taxon>Agaricomycotina</taxon>
        <taxon>Tremellomycetes</taxon>
        <taxon>Tremellales</taxon>
        <taxon>Cryptococcaceae</taxon>
        <taxon>Cryptococcus</taxon>
    </lineage>
</organism>